<reference evidence="3" key="1">
    <citation type="submission" date="2025-08" db="UniProtKB">
        <authorList>
            <consortium name="RefSeq"/>
        </authorList>
    </citation>
    <scope>IDENTIFICATION</scope>
    <source>
        <tissue evidence="3">Gonads</tissue>
    </source>
</reference>
<name>A0A6J2XSB8_SITOR</name>
<dbReference type="OrthoDB" id="6773606at2759"/>
<evidence type="ECO:0000313" key="3">
    <source>
        <dbReference type="RefSeq" id="XP_030754367.1"/>
    </source>
</evidence>
<dbReference type="InParanoid" id="A0A6J2XSB8"/>
<feature type="domain" description="C2H2-type" evidence="1">
    <location>
        <begin position="15"/>
        <end position="36"/>
    </location>
</feature>
<accession>A0A6J2XSB8</accession>
<dbReference type="InterPro" id="IPR052797">
    <property type="entry name" value="RegFact_GeneExpr_CellDeath"/>
</dbReference>
<protein>
    <submittedName>
        <fullName evidence="3">Uncharacterized protein LOC115881125</fullName>
    </submittedName>
</protein>
<dbReference type="KEGG" id="soy:115881125"/>
<dbReference type="PANTHER" id="PTHR33936:SF25">
    <property type="entry name" value="C2H2-TYPE DOMAIN-CONTAINING PROTEIN"/>
    <property type="match status" value="1"/>
</dbReference>
<evidence type="ECO:0000259" key="1">
    <source>
        <dbReference type="PROSITE" id="PS00028"/>
    </source>
</evidence>
<dbReference type="AlphaFoldDB" id="A0A6J2XSB8"/>
<dbReference type="PANTHER" id="PTHR33936">
    <property type="entry name" value="PROTEIN CBG17840"/>
    <property type="match status" value="1"/>
</dbReference>
<dbReference type="GeneID" id="115881125"/>
<evidence type="ECO:0000313" key="2">
    <source>
        <dbReference type="Proteomes" id="UP000504635"/>
    </source>
</evidence>
<dbReference type="PROSITE" id="PS00028">
    <property type="entry name" value="ZINC_FINGER_C2H2_1"/>
    <property type="match status" value="1"/>
</dbReference>
<dbReference type="RefSeq" id="XP_030754367.1">
    <property type="nucleotide sequence ID" value="XM_030898507.1"/>
</dbReference>
<gene>
    <name evidence="3" type="primary">LOC115881125</name>
</gene>
<dbReference type="InterPro" id="IPR013087">
    <property type="entry name" value="Znf_C2H2_type"/>
</dbReference>
<proteinExistence type="predicted"/>
<keyword evidence="2" id="KW-1185">Reference proteome</keyword>
<organism evidence="2 3">
    <name type="scientific">Sitophilus oryzae</name>
    <name type="common">Rice weevil</name>
    <name type="synonym">Curculio oryzae</name>
    <dbReference type="NCBI Taxonomy" id="7048"/>
    <lineage>
        <taxon>Eukaryota</taxon>
        <taxon>Metazoa</taxon>
        <taxon>Ecdysozoa</taxon>
        <taxon>Arthropoda</taxon>
        <taxon>Hexapoda</taxon>
        <taxon>Insecta</taxon>
        <taxon>Pterygota</taxon>
        <taxon>Neoptera</taxon>
        <taxon>Endopterygota</taxon>
        <taxon>Coleoptera</taxon>
        <taxon>Polyphaga</taxon>
        <taxon>Cucujiformia</taxon>
        <taxon>Curculionidae</taxon>
        <taxon>Dryophthorinae</taxon>
        <taxon>Sitophilus</taxon>
    </lineage>
</organism>
<dbReference type="SMART" id="SM00355">
    <property type="entry name" value="ZnF_C2H2"/>
    <property type="match status" value="2"/>
</dbReference>
<sequence length="341" mass="39892">MEARISQSQTQNKKCLLCNLEFSCVSAKNRHMKNLHNQIPNTNARKSHIICPLCTENEIVCGSYNILEEHLKINHGIKLEIETHNFATRESYEQWFEEQKIKTNYVSARSNKFNDYVEKSYNCNRSNSEGYISKCSKRTEKAGGSIKIYGVCPSHLNIKIWQTGETTVKFWKSHVGHEEDIRSQHLSEMEKKQIVSKLSSGVTVERIISDARKMTSETENLQRINILNRKDVSYLMKKHNIMKNKLFSENKSSHIKGHKEETENFVRENGSDSNDLLTIDDTEDYNLRQRTEIANTFKNFILSLNGEAFERVVRKYSLIMEQENKSRKMVKQEFIPRKRKK</sequence>
<dbReference type="Proteomes" id="UP000504635">
    <property type="component" value="Unplaced"/>
</dbReference>